<keyword evidence="3" id="KW-0732">Signal</keyword>
<feature type="compositionally biased region" description="Basic and acidic residues" evidence="1">
    <location>
        <begin position="153"/>
        <end position="164"/>
    </location>
</feature>
<keyword evidence="5" id="KW-1185">Reference proteome</keyword>
<reference evidence="4 5" key="1">
    <citation type="journal article" date="2019" name="Genome Biol. Evol.">
        <title>Whole-Genome Sequencing of the Giant Devil Catfish, Bagarius yarrelli.</title>
        <authorList>
            <person name="Jiang W."/>
            <person name="Lv Y."/>
            <person name="Cheng L."/>
            <person name="Yang K."/>
            <person name="Chao B."/>
            <person name="Wang X."/>
            <person name="Li Y."/>
            <person name="Pan X."/>
            <person name="You X."/>
            <person name="Zhang Y."/>
            <person name="Yang J."/>
            <person name="Li J."/>
            <person name="Zhang X."/>
            <person name="Liu S."/>
            <person name="Sun C."/>
            <person name="Yang J."/>
            <person name="Shi Q."/>
        </authorList>
    </citation>
    <scope>NUCLEOTIDE SEQUENCE [LARGE SCALE GENOMIC DNA]</scope>
    <source>
        <strain evidence="4">JWS20170419001</strain>
        <tissue evidence="4">Muscle</tissue>
    </source>
</reference>
<sequence length="211" mass="23430">MYHLVCFILILSLKGIKTANSDPEPSDKSDNNETTTPIPTTMFKTSANPKTVQVQSTTTKTADCLLRLSNTKELLLFLIIALLSLICLLLLVIIMCLSFKRCRGFRKDKMIVMKSSRTTRRTSVNGGLSETDLMLKDCSSVKVEIETTPDVAQKPEKEERKPADEVNQVNIEKKEISANDTTETSAMTPAKENAQSSQTDPKRGNELETAE</sequence>
<evidence type="ECO:0000256" key="3">
    <source>
        <dbReference type="SAM" id="SignalP"/>
    </source>
</evidence>
<dbReference type="EMBL" id="VCAZ01000043">
    <property type="protein sequence ID" value="TSM28213.1"/>
    <property type="molecule type" value="Genomic_DNA"/>
</dbReference>
<protein>
    <submittedName>
        <fullName evidence="4">Uncharacterized protein</fullName>
    </submittedName>
</protein>
<name>A0A556U3H8_BAGYA</name>
<evidence type="ECO:0000256" key="1">
    <source>
        <dbReference type="SAM" id="MobiDB-lite"/>
    </source>
</evidence>
<feature type="signal peptide" evidence="3">
    <location>
        <begin position="1"/>
        <end position="21"/>
    </location>
</feature>
<feature type="chain" id="PRO_5021789191" evidence="3">
    <location>
        <begin position="22"/>
        <end position="211"/>
    </location>
</feature>
<comment type="caution">
    <text evidence="4">The sequence shown here is derived from an EMBL/GenBank/DDBJ whole genome shotgun (WGS) entry which is preliminary data.</text>
</comment>
<evidence type="ECO:0000313" key="4">
    <source>
        <dbReference type="EMBL" id="TSM28213.1"/>
    </source>
</evidence>
<dbReference type="Proteomes" id="UP000319801">
    <property type="component" value="Unassembled WGS sequence"/>
</dbReference>
<dbReference type="AlphaFoldDB" id="A0A556U3H8"/>
<keyword evidence="2" id="KW-0812">Transmembrane</keyword>
<proteinExistence type="predicted"/>
<dbReference type="OrthoDB" id="10652956at2759"/>
<keyword evidence="2" id="KW-1133">Transmembrane helix</keyword>
<feature type="region of interest" description="Disordered" evidence="1">
    <location>
        <begin position="146"/>
        <end position="211"/>
    </location>
</feature>
<evidence type="ECO:0000256" key="2">
    <source>
        <dbReference type="SAM" id="Phobius"/>
    </source>
</evidence>
<evidence type="ECO:0000313" key="5">
    <source>
        <dbReference type="Proteomes" id="UP000319801"/>
    </source>
</evidence>
<feature type="compositionally biased region" description="Polar residues" evidence="1">
    <location>
        <begin position="178"/>
        <end position="199"/>
    </location>
</feature>
<keyword evidence="2" id="KW-0472">Membrane</keyword>
<accession>A0A556U3H8</accession>
<feature type="transmembrane region" description="Helical" evidence="2">
    <location>
        <begin position="75"/>
        <end position="99"/>
    </location>
</feature>
<gene>
    <name evidence="4" type="ORF">Baya_6995</name>
</gene>
<feature type="region of interest" description="Disordered" evidence="1">
    <location>
        <begin position="20"/>
        <end position="41"/>
    </location>
</feature>
<feature type="compositionally biased region" description="Basic and acidic residues" evidence="1">
    <location>
        <begin position="200"/>
        <end position="211"/>
    </location>
</feature>
<organism evidence="4 5">
    <name type="scientific">Bagarius yarrelli</name>
    <name type="common">Goonch</name>
    <name type="synonym">Bagrus yarrelli</name>
    <dbReference type="NCBI Taxonomy" id="175774"/>
    <lineage>
        <taxon>Eukaryota</taxon>
        <taxon>Metazoa</taxon>
        <taxon>Chordata</taxon>
        <taxon>Craniata</taxon>
        <taxon>Vertebrata</taxon>
        <taxon>Euteleostomi</taxon>
        <taxon>Actinopterygii</taxon>
        <taxon>Neopterygii</taxon>
        <taxon>Teleostei</taxon>
        <taxon>Ostariophysi</taxon>
        <taxon>Siluriformes</taxon>
        <taxon>Sisoridae</taxon>
        <taxon>Sisorinae</taxon>
        <taxon>Bagarius</taxon>
    </lineage>
</organism>